<comment type="caution">
    <text evidence="1">The sequence shown here is derived from an EMBL/GenBank/DDBJ whole genome shotgun (WGS) entry which is preliminary data.</text>
</comment>
<proteinExistence type="predicted"/>
<reference evidence="2" key="1">
    <citation type="journal article" date="2019" name="Int. J. Syst. Evol. Microbiol.">
        <title>The Global Catalogue of Microorganisms (GCM) 10K type strain sequencing project: providing services to taxonomists for standard genome sequencing and annotation.</title>
        <authorList>
            <consortium name="The Broad Institute Genomics Platform"/>
            <consortium name="The Broad Institute Genome Sequencing Center for Infectious Disease"/>
            <person name="Wu L."/>
            <person name="Ma J."/>
        </authorList>
    </citation>
    <scope>NUCLEOTIDE SEQUENCE [LARGE SCALE GENOMIC DNA]</scope>
    <source>
        <strain evidence="2">CGMCC 4.7382</strain>
    </source>
</reference>
<dbReference type="InterPro" id="IPR041202">
    <property type="entry name" value="BaeRF_family10"/>
</dbReference>
<gene>
    <name evidence="1" type="ORF">ACFQRF_11860</name>
</gene>
<dbReference type="EMBL" id="JBHTBH010000005">
    <property type="protein sequence ID" value="MFC7328438.1"/>
    <property type="molecule type" value="Genomic_DNA"/>
</dbReference>
<dbReference type="Pfam" id="PF18854">
    <property type="entry name" value="baeRF_family10"/>
    <property type="match status" value="1"/>
</dbReference>
<dbReference type="Gene3D" id="3.30.420.60">
    <property type="entry name" value="eRF1 domain 2"/>
    <property type="match status" value="1"/>
</dbReference>
<evidence type="ECO:0000313" key="1">
    <source>
        <dbReference type="EMBL" id="MFC7328438.1"/>
    </source>
</evidence>
<evidence type="ECO:0000313" key="2">
    <source>
        <dbReference type="Proteomes" id="UP001596540"/>
    </source>
</evidence>
<name>A0ABW2KGC8_9ACTN</name>
<evidence type="ECO:0008006" key="3">
    <source>
        <dbReference type="Google" id="ProtNLM"/>
    </source>
</evidence>
<organism evidence="1 2">
    <name type="scientific">Marinactinospora rubrisoli</name>
    <dbReference type="NCBI Taxonomy" id="2715399"/>
    <lineage>
        <taxon>Bacteria</taxon>
        <taxon>Bacillati</taxon>
        <taxon>Actinomycetota</taxon>
        <taxon>Actinomycetes</taxon>
        <taxon>Streptosporangiales</taxon>
        <taxon>Nocardiopsidaceae</taxon>
        <taxon>Marinactinospora</taxon>
    </lineage>
</organism>
<dbReference type="InterPro" id="IPR042226">
    <property type="entry name" value="eFR1_2_sf"/>
</dbReference>
<sequence>MITAQEIDRVIRFDGDGLPVVSVYLSVPVDPADRAALPTRLSGLLHQFRPRVADERLGREQRMSLRGDIERLEAAASEEMWTRGTIALFSCSGRGMFERFDLPRRTRDRVMVDATPWVRPMLAVLDEYHRYCVAVVDRAAAWIWEVYQDEIRAVDRLRDEFPRKPDFAAWFAEYGVRNRTEELSKRHFRLVATRLADLFRTGGCELLIVGGHRHEITPFLGFLPDALRARVVGTFALDPGTSTPDDIRKLADHAIEQYERAEERREVSRLLETASGGGLAAVGLRDCLWAGTVTAVRHLAVEDGATAPGVVCERDGWLARSGDACPLCGAPARRSSDVLGDLVEQVVDDGGTVRHVRAETGLRRHVAAAALRFPLPERPEDAAAGTGG</sequence>
<dbReference type="RefSeq" id="WP_379871097.1">
    <property type="nucleotide sequence ID" value="NZ_JBHTBH010000005.1"/>
</dbReference>
<dbReference type="Proteomes" id="UP001596540">
    <property type="component" value="Unassembled WGS sequence"/>
</dbReference>
<protein>
    <recommendedName>
        <fullName evidence="3">Peptide chain release factor subunit 1</fullName>
    </recommendedName>
</protein>
<accession>A0ABW2KGC8</accession>
<keyword evidence="2" id="KW-1185">Reference proteome</keyword>